<dbReference type="Proteomes" id="UP001500141">
    <property type="component" value="Unassembled WGS sequence"/>
</dbReference>
<accession>A0ABP9A2Q0</accession>
<dbReference type="SUPFAM" id="SSF53448">
    <property type="entry name" value="Nucleotide-diphospho-sugar transferases"/>
    <property type="match status" value="1"/>
</dbReference>
<evidence type="ECO:0000259" key="1">
    <source>
        <dbReference type="Pfam" id="PF00535"/>
    </source>
</evidence>
<dbReference type="CDD" id="cd00761">
    <property type="entry name" value="Glyco_tranf_GTA_type"/>
    <property type="match status" value="1"/>
</dbReference>
<reference evidence="3" key="1">
    <citation type="journal article" date="2019" name="Int. J. Syst. Evol. Microbiol.">
        <title>The Global Catalogue of Microorganisms (GCM) 10K type strain sequencing project: providing services to taxonomists for standard genome sequencing and annotation.</title>
        <authorList>
            <consortium name="The Broad Institute Genomics Platform"/>
            <consortium name="The Broad Institute Genome Sequencing Center for Infectious Disease"/>
            <person name="Wu L."/>
            <person name="Ma J."/>
        </authorList>
    </citation>
    <scope>NUCLEOTIDE SEQUENCE [LARGE SCALE GENOMIC DNA]</scope>
    <source>
        <strain evidence="3">JCM 18198</strain>
    </source>
</reference>
<sequence>MRIGTNPEKQKAKQLNYKKHRVIIPVYIPDDAHDYFKNLAEVFYASIQSLLQTIDPKNTAITIINNNSKKEVGAFIEALLLQKRIDKYIVYSENKGKVYSVLQEARSSYEDFITIADADVFFFTNWQNEVHQVFDTFKKIGVVGLTPDPHMAFYCNNSLFFGSFFSVNKGKVVNDFDLELFEEGINKKDFFISKNNNWKQKQYYLNKKGVKVVIGASHFASTYRKQVFTEMKLEKPIFVFPGGELKFIDTPIDKLGYYRVSLIKAFAYHMGNNVKQELLQSSLENKKLVCSNTSLTALKPLVLPYIIKIFFTRIFRKLLQA</sequence>
<dbReference type="InterPro" id="IPR001173">
    <property type="entry name" value="Glyco_trans_2-like"/>
</dbReference>
<gene>
    <name evidence="2" type="ORF">GCM10023230_23150</name>
</gene>
<dbReference type="RefSeq" id="WP_264544670.1">
    <property type="nucleotide sequence ID" value="NZ_BAABIP010000018.1"/>
</dbReference>
<comment type="caution">
    <text evidence="2">The sequence shown here is derived from an EMBL/GenBank/DDBJ whole genome shotgun (WGS) entry which is preliminary data.</text>
</comment>
<name>A0ABP9A2Q0_9FLAO</name>
<protein>
    <recommendedName>
        <fullName evidence="1">Glycosyltransferase 2-like domain-containing protein</fullName>
    </recommendedName>
</protein>
<dbReference type="Gene3D" id="3.90.550.10">
    <property type="entry name" value="Spore Coat Polysaccharide Biosynthesis Protein SpsA, Chain A"/>
    <property type="match status" value="1"/>
</dbReference>
<dbReference type="Pfam" id="PF00535">
    <property type="entry name" value="Glycos_transf_2"/>
    <property type="match status" value="1"/>
</dbReference>
<feature type="domain" description="Glycosyltransferase 2-like" evidence="1">
    <location>
        <begin position="40"/>
        <end position="145"/>
    </location>
</feature>
<proteinExistence type="predicted"/>
<organism evidence="2 3">
    <name type="scientific">Flavobacterium hankyongi</name>
    <dbReference type="NCBI Taxonomy" id="1176532"/>
    <lineage>
        <taxon>Bacteria</taxon>
        <taxon>Pseudomonadati</taxon>
        <taxon>Bacteroidota</taxon>
        <taxon>Flavobacteriia</taxon>
        <taxon>Flavobacteriales</taxon>
        <taxon>Flavobacteriaceae</taxon>
        <taxon>Flavobacterium</taxon>
    </lineage>
</organism>
<keyword evidence="3" id="KW-1185">Reference proteome</keyword>
<dbReference type="InterPro" id="IPR029044">
    <property type="entry name" value="Nucleotide-diphossugar_trans"/>
</dbReference>
<evidence type="ECO:0000313" key="3">
    <source>
        <dbReference type="Proteomes" id="UP001500141"/>
    </source>
</evidence>
<evidence type="ECO:0000313" key="2">
    <source>
        <dbReference type="EMBL" id="GAA4772131.1"/>
    </source>
</evidence>
<dbReference type="EMBL" id="BAABIP010000018">
    <property type="protein sequence ID" value="GAA4772131.1"/>
    <property type="molecule type" value="Genomic_DNA"/>
</dbReference>